<dbReference type="RefSeq" id="WP_003229080.1">
    <property type="nucleotide sequence ID" value="NZ_CM001561.1"/>
</dbReference>
<keyword evidence="2 4" id="KW-0697">Rotamase</keyword>
<dbReference type="InterPro" id="IPR046358">
    <property type="entry name" value="Flagellin_C"/>
</dbReference>
<dbReference type="InterPro" id="IPR020892">
    <property type="entry name" value="Cyclophilin-type_PPIase_CS"/>
</dbReference>
<evidence type="ECO:0000256" key="1">
    <source>
        <dbReference type="ARBA" id="ARBA00007365"/>
    </source>
</evidence>
<dbReference type="Pfam" id="PF00700">
    <property type="entry name" value="Flagellin_C"/>
    <property type="match status" value="1"/>
</dbReference>
<reference evidence="6 7" key="1">
    <citation type="submission" date="2012-08" db="EMBL/GenBank/DDBJ databases">
        <title>The genome of cave-isolated P. fluorescens strain R124 demonstrates phenotypic adaptation to the mineral environment.</title>
        <authorList>
            <person name="Barton M.D."/>
            <person name="Petronio M."/>
            <person name="Giarrizzo J.G."/>
            <person name="Bowling B.V."/>
            <person name="Barton H.A."/>
        </authorList>
    </citation>
    <scope>NUCLEOTIDE SEQUENCE [LARGE SCALE GENOMIC DNA]</scope>
    <source>
        <strain evidence="6 7">R124</strain>
    </source>
</reference>
<accession>A0A7U9CVR5</accession>
<dbReference type="SUPFAM" id="SSF50891">
    <property type="entry name" value="Cyclophilin-like"/>
    <property type="match status" value="1"/>
</dbReference>
<dbReference type="InterPro" id="IPR042187">
    <property type="entry name" value="Flagellin_C_sub2"/>
</dbReference>
<dbReference type="EMBL" id="CM001561">
    <property type="protein sequence ID" value="EJZ60529.1"/>
    <property type="molecule type" value="Genomic_DNA"/>
</dbReference>
<dbReference type="Proteomes" id="UP000006045">
    <property type="component" value="Chromosome"/>
</dbReference>
<evidence type="ECO:0000256" key="2">
    <source>
        <dbReference type="ARBA" id="ARBA00023110"/>
    </source>
</evidence>
<evidence type="ECO:0000313" key="7">
    <source>
        <dbReference type="Proteomes" id="UP000006045"/>
    </source>
</evidence>
<dbReference type="EC" id="5.2.1.8" evidence="4"/>
<evidence type="ECO:0000256" key="4">
    <source>
        <dbReference type="RuleBase" id="RU363019"/>
    </source>
</evidence>
<dbReference type="InterPro" id="IPR044666">
    <property type="entry name" value="Cyclophilin_A-like"/>
</dbReference>
<dbReference type="PRINTS" id="PR00153">
    <property type="entry name" value="CSAPPISMRASE"/>
</dbReference>
<dbReference type="Pfam" id="PF00160">
    <property type="entry name" value="Pro_isomerase"/>
    <property type="match status" value="1"/>
</dbReference>
<comment type="catalytic activity">
    <reaction evidence="4">
        <text>[protein]-peptidylproline (omega=180) = [protein]-peptidylproline (omega=0)</text>
        <dbReference type="Rhea" id="RHEA:16237"/>
        <dbReference type="Rhea" id="RHEA-COMP:10747"/>
        <dbReference type="Rhea" id="RHEA-COMP:10748"/>
        <dbReference type="ChEBI" id="CHEBI:83833"/>
        <dbReference type="ChEBI" id="CHEBI:83834"/>
        <dbReference type="EC" id="5.2.1.8"/>
    </reaction>
</comment>
<evidence type="ECO:0000259" key="5">
    <source>
        <dbReference type="PROSITE" id="PS50072"/>
    </source>
</evidence>
<organism evidence="6 7">
    <name type="scientific">Pseudomonas fluorescens R124</name>
    <dbReference type="NCBI Taxonomy" id="743713"/>
    <lineage>
        <taxon>Bacteria</taxon>
        <taxon>Pseudomonadati</taxon>
        <taxon>Pseudomonadota</taxon>
        <taxon>Gammaproteobacteria</taxon>
        <taxon>Pseudomonadales</taxon>
        <taxon>Pseudomonadaceae</taxon>
        <taxon>Pseudomonas</taxon>
    </lineage>
</organism>
<dbReference type="Gene3D" id="6.10.10.10">
    <property type="entry name" value="Flagellar export chaperone, C-terminal domain"/>
    <property type="match status" value="1"/>
</dbReference>
<evidence type="ECO:0000313" key="6">
    <source>
        <dbReference type="EMBL" id="EJZ60529.1"/>
    </source>
</evidence>
<dbReference type="GO" id="GO:0006457">
    <property type="term" value="P:protein folding"/>
    <property type="evidence" value="ECO:0007669"/>
    <property type="project" value="InterPro"/>
</dbReference>
<proteinExistence type="inferred from homology"/>
<dbReference type="GO" id="GO:0009288">
    <property type="term" value="C:bacterial-type flagellum"/>
    <property type="evidence" value="ECO:0007669"/>
    <property type="project" value="InterPro"/>
</dbReference>
<dbReference type="OrthoDB" id="9807797at2"/>
<dbReference type="InterPro" id="IPR002130">
    <property type="entry name" value="Cyclophilin-type_PPIase_dom"/>
</dbReference>
<dbReference type="PROSITE" id="PS00170">
    <property type="entry name" value="CSA_PPIASE_1"/>
    <property type="match status" value="1"/>
</dbReference>
<sequence>MADIKDPKNTIVMETTKGNVLIELFPDLAPNHVERIKKLTQEHYYDGCNFHRVIGGFMAQTGYRSDKHFGSGYGFLKSEFSKSKHLRGTCSMSRKSDPDSADCEFFICFEDSPVSDGQYTVWGKVIEGMENIDRLERGDPVRNPDKIISMKIVEDPVVTSKVSAALGRIQDTDSETADLTKKQTLQQASSSVLAQTNRLPVDVLKKH</sequence>
<dbReference type="SUPFAM" id="SSF64518">
    <property type="entry name" value="Phase 1 flagellin"/>
    <property type="match status" value="1"/>
</dbReference>
<dbReference type="PROSITE" id="PS50072">
    <property type="entry name" value="CSA_PPIASE_2"/>
    <property type="match status" value="1"/>
</dbReference>
<dbReference type="AlphaFoldDB" id="A0A7U9CVR5"/>
<dbReference type="InterPro" id="IPR029000">
    <property type="entry name" value="Cyclophilin-like_dom_sf"/>
</dbReference>
<dbReference type="Gene3D" id="2.40.100.10">
    <property type="entry name" value="Cyclophilin-like"/>
    <property type="match status" value="1"/>
</dbReference>
<feature type="domain" description="PPIase cyclophilin-type" evidence="5">
    <location>
        <begin position="18"/>
        <end position="164"/>
    </location>
</feature>
<dbReference type="PANTHER" id="PTHR45625">
    <property type="entry name" value="PEPTIDYL-PROLYL CIS-TRANS ISOMERASE-RELATED"/>
    <property type="match status" value="1"/>
</dbReference>
<comment type="similarity">
    <text evidence="1 4">Belongs to the cyclophilin-type PPIase family.</text>
</comment>
<gene>
    <name evidence="6" type="ORF">I1A_004894</name>
</gene>
<keyword evidence="3 4" id="KW-0413">Isomerase</keyword>
<name>A0A7U9CVR5_PSEFL</name>
<dbReference type="PANTHER" id="PTHR45625:SF4">
    <property type="entry name" value="PEPTIDYLPROLYL ISOMERASE DOMAIN AND WD REPEAT-CONTAINING PROTEIN 1"/>
    <property type="match status" value="1"/>
</dbReference>
<dbReference type="GO" id="GO:0003755">
    <property type="term" value="F:peptidyl-prolyl cis-trans isomerase activity"/>
    <property type="evidence" value="ECO:0007669"/>
    <property type="project" value="UniProtKB-UniRule"/>
</dbReference>
<evidence type="ECO:0000256" key="3">
    <source>
        <dbReference type="ARBA" id="ARBA00023235"/>
    </source>
</evidence>
<dbReference type="CDD" id="cd00317">
    <property type="entry name" value="cyclophilin"/>
    <property type="match status" value="1"/>
</dbReference>
<comment type="function">
    <text evidence="4">PPIases accelerate the folding of proteins. It catalyzes the cis-trans isomerization of proline imidic peptide bonds in oligopeptides.</text>
</comment>
<protein>
    <recommendedName>
        <fullName evidence="4">Peptidyl-prolyl cis-trans isomerase</fullName>
        <shortName evidence="4">PPIase</shortName>
        <ecNumber evidence="4">5.2.1.8</ecNumber>
    </recommendedName>
</protein>